<proteinExistence type="predicted"/>
<evidence type="ECO:0000313" key="1">
    <source>
        <dbReference type="EMBL" id="KKL10170.1"/>
    </source>
</evidence>
<reference evidence="1" key="1">
    <citation type="journal article" date="2015" name="Nature">
        <title>Complex archaea that bridge the gap between prokaryotes and eukaryotes.</title>
        <authorList>
            <person name="Spang A."/>
            <person name="Saw J.H."/>
            <person name="Jorgensen S.L."/>
            <person name="Zaremba-Niedzwiedzka K."/>
            <person name="Martijn J."/>
            <person name="Lind A.E."/>
            <person name="van Eijk R."/>
            <person name="Schleper C."/>
            <person name="Guy L."/>
            <person name="Ettema T.J."/>
        </authorList>
    </citation>
    <scope>NUCLEOTIDE SEQUENCE</scope>
</reference>
<comment type="caution">
    <text evidence="1">The sequence shown here is derived from an EMBL/GenBank/DDBJ whole genome shotgun (WGS) entry which is preliminary data.</text>
</comment>
<accession>A0A0F9AL95</accession>
<protein>
    <submittedName>
        <fullName evidence="1">Uncharacterized protein</fullName>
    </submittedName>
</protein>
<organism evidence="1">
    <name type="scientific">marine sediment metagenome</name>
    <dbReference type="NCBI Taxonomy" id="412755"/>
    <lineage>
        <taxon>unclassified sequences</taxon>
        <taxon>metagenomes</taxon>
        <taxon>ecological metagenomes</taxon>
    </lineage>
</organism>
<dbReference type="EMBL" id="LAZR01042173">
    <property type="protein sequence ID" value="KKL10170.1"/>
    <property type="molecule type" value="Genomic_DNA"/>
</dbReference>
<name>A0A0F9AL95_9ZZZZ</name>
<sequence length="49" mass="5386">MSWKDKNGNELNHADTVIVEGKISGRHSGDQISVEFAPGQRVLIEAFTC</sequence>
<feature type="non-terminal residue" evidence="1">
    <location>
        <position position="49"/>
    </location>
</feature>
<gene>
    <name evidence="1" type="ORF">LCGC14_2558500</name>
</gene>
<dbReference type="AlphaFoldDB" id="A0A0F9AL95"/>